<dbReference type="InterPro" id="IPR000944">
    <property type="entry name" value="Tscrpt_reg_Rrf2"/>
</dbReference>
<dbReference type="PROSITE" id="PS01332">
    <property type="entry name" value="HTH_RRF2_1"/>
    <property type="match status" value="1"/>
</dbReference>
<dbReference type="SUPFAM" id="SSF46785">
    <property type="entry name" value="Winged helix' DNA-binding domain"/>
    <property type="match status" value="1"/>
</dbReference>
<evidence type="ECO:0000313" key="3">
    <source>
        <dbReference type="Proteomes" id="UP001489509"/>
    </source>
</evidence>
<name>A0ABV1DXI3_9FIRM</name>
<organism evidence="2 3">
    <name type="scientific">Solibaculum intestinale</name>
    <dbReference type="NCBI Taxonomy" id="3133165"/>
    <lineage>
        <taxon>Bacteria</taxon>
        <taxon>Bacillati</taxon>
        <taxon>Bacillota</taxon>
        <taxon>Clostridia</taxon>
        <taxon>Eubacteriales</taxon>
        <taxon>Oscillospiraceae</taxon>
        <taxon>Solibaculum</taxon>
    </lineage>
</organism>
<dbReference type="PANTHER" id="PTHR33221:SF5">
    <property type="entry name" value="HTH-TYPE TRANSCRIPTIONAL REGULATOR ISCR"/>
    <property type="match status" value="1"/>
</dbReference>
<dbReference type="PROSITE" id="PS51197">
    <property type="entry name" value="HTH_RRF2_2"/>
    <property type="match status" value="1"/>
</dbReference>
<sequence length="142" mass="15166">MKLSTKGKYAVEAMCCLAVNCGEGPKKVRELSGKTGITEGYLEQLFFRLRKAGLLTTVRGQKGGYLLARPSSEITVGEILRAVEGQLVPVACIRDPSLCQSAMASRCATRPVWTRLAAAIDGVADGVTLFDLAQSFPKEGAE</sequence>
<comment type="caution">
    <text evidence="2">The sequence shown here is derived from an EMBL/GenBank/DDBJ whole genome shotgun (WGS) entry which is preliminary data.</text>
</comment>
<proteinExistence type="predicted"/>
<dbReference type="NCBIfam" id="TIGR00738">
    <property type="entry name" value="rrf2_super"/>
    <property type="match status" value="1"/>
</dbReference>
<dbReference type="Pfam" id="PF02082">
    <property type="entry name" value="Rrf2"/>
    <property type="match status" value="1"/>
</dbReference>
<keyword evidence="1" id="KW-0238">DNA-binding</keyword>
<dbReference type="InterPro" id="IPR036390">
    <property type="entry name" value="WH_DNA-bd_sf"/>
</dbReference>
<dbReference type="PANTHER" id="PTHR33221">
    <property type="entry name" value="WINGED HELIX-TURN-HELIX TRANSCRIPTIONAL REGULATOR, RRF2 FAMILY"/>
    <property type="match status" value="1"/>
</dbReference>
<gene>
    <name evidence="2" type="ORF">WMO26_02865</name>
</gene>
<dbReference type="InterPro" id="IPR030489">
    <property type="entry name" value="TR_Rrf2-type_CS"/>
</dbReference>
<protein>
    <submittedName>
        <fullName evidence="2">Rrf2 family transcriptional regulator</fullName>
    </submittedName>
</protein>
<reference evidence="2 3" key="1">
    <citation type="submission" date="2024-03" db="EMBL/GenBank/DDBJ databases">
        <title>Human intestinal bacterial collection.</title>
        <authorList>
            <person name="Pauvert C."/>
            <person name="Hitch T.C.A."/>
            <person name="Clavel T."/>
        </authorList>
    </citation>
    <scope>NUCLEOTIDE SEQUENCE [LARGE SCALE GENOMIC DNA]</scope>
    <source>
        <strain evidence="2 3">CLA-JM-H44</strain>
    </source>
</reference>
<dbReference type="EMBL" id="JBBMFD010000002">
    <property type="protein sequence ID" value="MEQ2439764.1"/>
    <property type="molecule type" value="Genomic_DNA"/>
</dbReference>
<evidence type="ECO:0000313" key="2">
    <source>
        <dbReference type="EMBL" id="MEQ2439764.1"/>
    </source>
</evidence>
<dbReference type="Proteomes" id="UP001489509">
    <property type="component" value="Unassembled WGS sequence"/>
</dbReference>
<keyword evidence="3" id="KW-1185">Reference proteome</keyword>
<evidence type="ECO:0000256" key="1">
    <source>
        <dbReference type="ARBA" id="ARBA00023125"/>
    </source>
</evidence>
<accession>A0ABV1DXI3</accession>
<dbReference type="RefSeq" id="WP_349218026.1">
    <property type="nucleotide sequence ID" value="NZ_JBBMFD010000002.1"/>
</dbReference>
<dbReference type="InterPro" id="IPR036388">
    <property type="entry name" value="WH-like_DNA-bd_sf"/>
</dbReference>
<dbReference type="Gene3D" id="1.10.10.10">
    <property type="entry name" value="Winged helix-like DNA-binding domain superfamily/Winged helix DNA-binding domain"/>
    <property type="match status" value="1"/>
</dbReference>